<dbReference type="InterPro" id="IPR036397">
    <property type="entry name" value="RNaseH_sf"/>
</dbReference>
<dbReference type="SUPFAM" id="SSF46689">
    <property type="entry name" value="Homeodomain-like"/>
    <property type="match status" value="1"/>
</dbReference>
<dbReference type="Gene3D" id="1.10.10.60">
    <property type="entry name" value="Homeodomain-like"/>
    <property type="match status" value="1"/>
</dbReference>
<dbReference type="InterPro" id="IPR048020">
    <property type="entry name" value="Transpos_IS3"/>
</dbReference>
<dbReference type="PANTHER" id="PTHR46889">
    <property type="entry name" value="TRANSPOSASE INSF FOR INSERTION SEQUENCE IS3B-RELATED"/>
    <property type="match status" value="1"/>
</dbReference>
<name>A0ABV9B5C7_9ACTN</name>
<reference evidence="5" key="1">
    <citation type="journal article" date="2019" name="Int. J. Syst. Evol. Microbiol.">
        <title>The Global Catalogue of Microorganisms (GCM) 10K type strain sequencing project: providing services to taxonomists for standard genome sequencing and annotation.</title>
        <authorList>
            <consortium name="The Broad Institute Genomics Platform"/>
            <consortium name="The Broad Institute Genome Sequencing Center for Infectious Disease"/>
            <person name="Wu L."/>
            <person name="Ma J."/>
        </authorList>
    </citation>
    <scope>NUCLEOTIDE SEQUENCE [LARGE SCALE GENOMIC DNA]</scope>
    <source>
        <strain evidence="5">CGMCC 4.7177</strain>
    </source>
</reference>
<dbReference type="PROSITE" id="PS50994">
    <property type="entry name" value="INTEGRASE"/>
    <property type="match status" value="1"/>
</dbReference>
<evidence type="ECO:0000256" key="1">
    <source>
        <dbReference type="ARBA" id="ARBA00002286"/>
    </source>
</evidence>
<dbReference type="NCBIfam" id="NF033516">
    <property type="entry name" value="transpos_IS3"/>
    <property type="match status" value="1"/>
</dbReference>
<gene>
    <name evidence="4" type="ORF">ACFPIH_49295</name>
</gene>
<dbReference type="Pfam" id="PF00665">
    <property type="entry name" value="rve"/>
    <property type="match status" value="1"/>
</dbReference>
<dbReference type="SUPFAM" id="SSF53098">
    <property type="entry name" value="Ribonuclease H-like"/>
    <property type="match status" value="1"/>
</dbReference>
<dbReference type="Proteomes" id="UP001595839">
    <property type="component" value="Unassembled WGS sequence"/>
</dbReference>
<dbReference type="RefSeq" id="WP_381181857.1">
    <property type="nucleotide sequence ID" value="NZ_JBHSFK010000054.1"/>
</dbReference>
<keyword evidence="5" id="KW-1185">Reference proteome</keyword>
<evidence type="ECO:0000256" key="2">
    <source>
        <dbReference type="SAM" id="MobiDB-lite"/>
    </source>
</evidence>
<organism evidence="4 5">
    <name type="scientific">Streptomyces vulcanius</name>
    <dbReference type="NCBI Taxonomy" id="1441876"/>
    <lineage>
        <taxon>Bacteria</taxon>
        <taxon>Bacillati</taxon>
        <taxon>Actinomycetota</taxon>
        <taxon>Actinomycetes</taxon>
        <taxon>Kitasatosporales</taxon>
        <taxon>Streptomycetaceae</taxon>
        <taxon>Streptomyces</taxon>
    </lineage>
</organism>
<dbReference type="Pfam" id="PF01527">
    <property type="entry name" value="HTH_Tnp_1"/>
    <property type="match status" value="1"/>
</dbReference>
<dbReference type="InterPro" id="IPR050900">
    <property type="entry name" value="Transposase_IS3/IS150/IS904"/>
</dbReference>
<evidence type="ECO:0000313" key="5">
    <source>
        <dbReference type="Proteomes" id="UP001595839"/>
    </source>
</evidence>
<dbReference type="Pfam" id="PF13276">
    <property type="entry name" value="HTH_21"/>
    <property type="match status" value="1"/>
</dbReference>
<evidence type="ECO:0000259" key="3">
    <source>
        <dbReference type="PROSITE" id="PS50994"/>
    </source>
</evidence>
<dbReference type="PANTHER" id="PTHR46889:SF4">
    <property type="entry name" value="TRANSPOSASE INSO FOR INSERTION SEQUENCE ELEMENT IS911B-RELATED"/>
    <property type="match status" value="1"/>
</dbReference>
<dbReference type="Gene3D" id="3.30.420.10">
    <property type="entry name" value="Ribonuclease H-like superfamily/Ribonuclease H"/>
    <property type="match status" value="1"/>
</dbReference>
<comment type="function">
    <text evidence="1">Involved in the transposition of the insertion sequence.</text>
</comment>
<sequence length="404" mass="45045">MVMKVYSAEFRADAVALYLSDPKNTFEGVGKDLGISRETLRNWVRAERARTGRAAGTSGSPRPPQAAQVPSDDMLEKENKQLRARIRELETEREILRRAAKYFAGGDQLVSRFQFVEDHRGAFGVKRLCQVLEVSRSGFYRWLKAAPARMARARSDARLARRIREIHRESGATYGIPRVTAELKDAGIDVNHKRVARVMRRIGLQGVHLRKKVRTTVPEPSAPPVPDLLQRDFTASEPNTRYVGDITYLPIGGGQFLYLATVLDLHSRRLAGWSIAGHMRTELVTDALRAAARTRGSLQGAVFHSDNGAQYASKEFANVCHELGVTRSRGAVGTSADNAAAESFNATLKRETLQGKKRWPGAREARLAVFRWVTRYNTRRRHSKLGQVSPIAFEQRSATLTAAA</sequence>
<dbReference type="InterPro" id="IPR002514">
    <property type="entry name" value="Transposase_8"/>
</dbReference>
<dbReference type="InterPro" id="IPR012337">
    <property type="entry name" value="RNaseH-like_sf"/>
</dbReference>
<dbReference type="InterPro" id="IPR001584">
    <property type="entry name" value="Integrase_cat-core"/>
</dbReference>
<feature type="domain" description="Integrase catalytic" evidence="3">
    <location>
        <begin position="234"/>
        <end position="398"/>
    </location>
</feature>
<evidence type="ECO:0000313" key="4">
    <source>
        <dbReference type="EMBL" id="MFC4507322.1"/>
    </source>
</evidence>
<proteinExistence type="predicted"/>
<protein>
    <submittedName>
        <fullName evidence="4">IS3 family transposase</fullName>
    </submittedName>
</protein>
<dbReference type="EMBL" id="JBHSFK010000054">
    <property type="protein sequence ID" value="MFC4507322.1"/>
    <property type="molecule type" value="Genomic_DNA"/>
</dbReference>
<accession>A0ABV9B5C7</accession>
<dbReference type="InterPro" id="IPR025948">
    <property type="entry name" value="HTH-like_dom"/>
</dbReference>
<feature type="region of interest" description="Disordered" evidence="2">
    <location>
        <begin position="50"/>
        <end position="75"/>
    </location>
</feature>
<comment type="caution">
    <text evidence="4">The sequence shown here is derived from an EMBL/GenBank/DDBJ whole genome shotgun (WGS) entry which is preliminary data.</text>
</comment>
<dbReference type="InterPro" id="IPR009057">
    <property type="entry name" value="Homeodomain-like_sf"/>
</dbReference>